<evidence type="ECO:0000313" key="2">
    <source>
        <dbReference type="Proteomes" id="UP000054805"/>
    </source>
</evidence>
<organism evidence="1 2">
    <name type="scientific">Trichinella pseudospiralis</name>
    <name type="common">Parasitic roundworm</name>
    <dbReference type="NCBI Taxonomy" id="6337"/>
    <lineage>
        <taxon>Eukaryota</taxon>
        <taxon>Metazoa</taxon>
        <taxon>Ecdysozoa</taxon>
        <taxon>Nematoda</taxon>
        <taxon>Enoplea</taxon>
        <taxon>Dorylaimia</taxon>
        <taxon>Trichinellida</taxon>
        <taxon>Trichinellidae</taxon>
        <taxon>Trichinella</taxon>
    </lineage>
</organism>
<keyword evidence="2" id="KW-1185">Reference proteome</keyword>
<name>A0A0V1IL09_TRIPS</name>
<reference evidence="1 2" key="1">
    <citation type="submission" date="2015-01" db="EMBL/GenBank/DDBJ databases">
        <title>Evolution of Trichinella species and genotypes.</title>
        <authorList>
            <person name="Korhonen P.K."/>
            <person name="Edoardo P."/>
            <person name="Giuseppe L.R."/>
            <person name="Gasser R.B."/>
        </authorList>
    </citation>
    <scope>NUCLEOTIDE SEQUENCE [LARGE SCALE GENOMIC DNA]</scope>
    <source>
        <strain evidence="1">ISS588</strain>
    </source>
</reference>
<protein>
    <submittedName>
        <fullName evidence="1">Uncharacterized protein</fullName>
    </submittedName>
</protein>
<dbReference type="EMBL" id="JYDS01000144">
    <property type="protein sequence ID" value="KRZ23464.1"/>
    <property type="molecule type" value="Genomic_DNA"/>
</dbReference>
<sequence>MINVPFTFNNSLINSAICFEDNIVLNIDIDGTADAPVVGFVCNEFLDIETLVEHNSVIDRSVVQLFQFLQLQVAFAAVGSALVVERNVQIPISNSSSNQIYISVPRAKYEI</sequence>
<dbReference type="Proteomes" id="UP000054805">
    <property type="component" value="Unassembled WGS sequence"/>
</dbReference>
<accession>A0A0V1IL09</accession>
<evidence type="ECO:0000313" key="1">
    <source>
        <dbReference type="EMBL" id="KRZ23464.1"/>
    </source>
</evidence>
<dbReference type="AlphaFoldDB" id="A0A0V1IL09"/>
<comment type="caution">
    <text evidence="1">The sequence shown here is derived from an EMBL/GenBank/DDBJ whole genome shotgun (WGS) entry which is preliminary data.</text>
</comment>
<gene>
    <name evidence="1" type="ORF">T4B_858</name>
</gene>
<proteinExistence type="predicted"/>